<gene>
    <name evidence="2" type="ORF">BN77_1016</name>
</gene>
<accession>K0PNE4</accession>
<dbReference type="AlphaFoldDB" id="K0PNE4"/>
<proteinExistence type="predicted"/>
<dbReference type="EMBL" id="CANI01000034">
    <property type="protein sequence ID" value="CCM78041.1"/>
    <property type="molecule type" value="Genomic_DNA"/>
</dbReference>
<organism evidence="2 3">
    <name type="scientific">Rhizobium mesoamericanum STM3625</name>
    <dbReference type="NCBI Taxonomy" id="1211777"/>
    <lineage>
        <taxon>Bacteria</taxon>
        <taxon>Pseudomonadati</taxon>
        <taxon>Pseudomonadota</taxon>
        <taxon>Alphaproteobacteria</taxon>
        <taxon>Hyphomicrobiales</taxon>
        <taxon>Rhizobiaceae</taxon>
        <taxon>Rhizobium/Agrobacterium group</taxon>
        <taxon>Rhizobium</taxon>
    </lineage>
</organism>
<evidence type="ECO:0000313" key="3">
    <source>
        <dbReference type="Proteomes" id="UP000009319"/>
    </source>
</evidence>
<name>K0PNE4_9HYPH</name>
<dbReference type="Pfam" id="PF12728">
    <property type="entry name" value="HTH_17"/>
    <property type="match status" value="1"/>
</dbReference>
<dbReference type="Proteomes" id="UP000009319">
    <property type="component" value="Unassembled WGS sequence"/>
</dbReference>
<dbReference type="HOGENOM" id="CLU_2370823_0_0_5"/>
<dbReference type="RefSeq" id="WP_007529067.1">
    <property type="nucleotide sequence ID" value="NZ_HF536772.1"/>
</dbReference>
<keyword evidence="3" id="KW-1185">Reference proteome</keyword>
<comment type="caution">
    <text evidence="2">The sequence shown here is derived from an EMBL/GenBank/DDBJ whole genome shotgun (WGS) entry which is preliminary data.</text>
</comment>
<evidence type="ECO:0000313" key="2">
    <source>
        <dbReference type="EMBL" id="CCM78041.1"/>
    </source>
</evidence>
<reference evidence="2 3" key="1">
    <citation type="journal article" date="2013" name="Genome Announc.">
        <title>Draft Genome Sequence of Rhizobium mesoamericanum STM3625, a Nitrogen-Fixing Symbiont of Mimosa pudica Isolated in French Guiana (South America).</title>
        <authorList>
            <person name="Moulin L."/>
            <person name="Mornico D."/>
            <person name="Melkonian R."/>
            <person name="Klonowska A."/>
        </authorList>
    </citation>
    <scope>NUCLEOTIDE SEQUENCE [LARGE SCALE GENOMIC DNA]</scope>
    <source>
        <strain evidence="2 3">STM3625</strain>
    </source>
</reference>
<sequence>MEIILRYWDLVCEMRAMRREIRELTAAINAFQQAQSIEVKEVDKLALSIPEAAHLAGLSTAYAKQLIYSGAIKSMKVGKRRLILAESLKESLLKK</sequence>
<dbReference type="InterPro" id="IPR041657">
    <property type="entry name" value="HTH_17"/>
</dbReference>
<protein>
    <recommendedName>
        <fullName evidence="1">Helix-turn-helix domain-containing protein</fullName>
    </recommendedName>
</protein>
<evidence type="ECO:0000259" key="1">
    <source>
        <dbReference type="Pfam" id="PF12728"/>
    </source>
</evidence>
<feature type="domain" description="Helix-turn-helix" evidence="1">
    <location>
        <begin position="47"/>
        <end position="92"/>
    </location>
</feature>